<organism evidence="2 3">
    <name type="scientific">Pteropus alecto</name>
    <name type="common">Black flying fox</name>
    <dbReference type="NCBI Taxonomy" id="9402"/>
    <lineage>
        <taxon>Eukaryota</taxon>
        <taxon>Metazoa</taxon>
        <taxon>Chordata</taxon>
        <taxon>Craniata</taxon>
        <taxon>Vertebrata</taxon>
        <taxon>Euteleostomi</taxon>
        <taxon>Mammalia</taxon>
        <taxon>Eutheria</taxon>
        <taxon>Laurasiatheria</taxon>
        <taxon>Chiroptera</taxon>
        <taxon>Yinpterochiroptera</taxon>
        <taxon>Pteropodoidea</taxon>
        <taxon>Pteropodidae</taxon>
        <taxon>Pteropodinae</taxon>
        <taxon>Pteropus</taxon>
    </lineage>
</organism>
<name>L5KHF1_PTEAL</name>
<proteinExistence type="predicted"/>
<dbReference type="EMBL" id="KB030789">
    <property type="protein sequence ID" value="ELK09913.1"/>
    <property type="molecule type" value="Genomic_DNA"/>
</dbReference>
<dbReference type="AlphaFoldDB" id="L5KHF1"/>
<protein>
    <submittedName>
        <fullName evidence="2">Uncharacterized protein</fullName>
    </submittedName>
</protein>
<evidence type="ECO:0000313" key="3">
    <source>
        <dbReference type="Proteomes" id="UP000010552"/>
    </source>
</evidence>
<accession>L5KHF1</accession>
<evidence type="ECO:0000313" key="2">
    <source>
        <dbReference type="EMBL" id="ELK09913.1"/>
    </source>
</evidence>
<dbReference type="Proteomes" id="UP000010552">
    <property type="component" value="Unassembled WGS sequence"/>
</dbReference>
<reference evidence="3" key="1">
    <citation type="journal article" date="2013" name="Science">
        <title>Comparative analysis of bat genomes provides insight into the evolution of flight and immunity.</title>
        <authorList>
            <person name="Zhang G."/>
            <person name="Cowled C."/>
            <person name="Shi Z."/>
            <person name="Huang Z."/>
            <person name="Bishop-Lilly K.A."/>
            <person name="Fang X."/>
            <person name="Wynne J.W."/>
            <person name="Xiong Z."/>
            <person name="Baker M.L."/>
            <person name="Zhao W."/>
            <person name="Tachedjian M."/>
            <person name="Zhu Y."/>
            <person name="Zhou P."/>
            <person name="Jiang X."/>
            <person name="Ng J."/>
            <person name="Yang L."/>
            <person name="Wu L."/>
            <person name="Xiao J."/>
            <person name="Feng Y."/>
            <person name="Chen Y."/>
            <person name="Sun X."/>
            <person name="Zhang Y."/>
            <person name="Marsh G.A."/>
            <person name="Crameri G."/>
            <person name="Broder C.C."/>
            <person name="Frey K.G."/>
            <person name="Wang L.F."/>
            <person name="Wang J."/>
        </authorList>
    </citation>
    <scope>NUCLEOTIDE SEQUENCE [LARGE SCALE GENOMIC DNA]</scope>
</reference>
<keyword evidence="3" id="KW-1185">Reference proteome</keyword>
<dbReference type="InParanoid" id="L5KHF1"/>
<gene>
    <name evidence="2" type="ORF">PAL_GLEAN10013149</name>
</gene>
<feature type="compositionally biased region" description="Basic and acidic residues" evidence="1">
    <location>
        <begin position="9"/>
        <end position="19"/>
    </location>
</feature>
<sequence>MAWPEPEEEKLPERRKERGLSGPRRRREEGLGEDSVANSITEVECNDPEKSLWEFRQEVTEDFLKRYLASLRPWTFVDLGQNIKVLGSESSLYRALRKQITAAPAPPNH</sequence>
<evidence type="ECO:0000256" key="1">
    <source>
        <dbReference type="SAM" id="MobiDB-lite"/>
    </source>
</evidence>
<feature type="region of interest" description="Disordered" evidence="1">
    <location>
        <begin position="1"/>
        <end position="43"/>
    </location>
</feature>